<keyword evidence="3" id="KW-1185">Reference proteome</keyword>
<evidence type="ECO:0000313" key="3">
    <source>
        <dbReference type="Proteomes" id="UP001377804"/>
    </source>
</evidence>
<keyword evidence="2" id="KW-0067">ATP-binding</keyword>
<dbReference type="RefSeq" id="WP_339968992.1">
    <property type="nucleotide sequence ID" value="NZ_JAWMWG010000001.1"/>
</dbReference>
<dbReference type="InterPro" id="IPR027417">
    <property type="entry name" value="P-loop_NTPase"/>
</dbReference>
<dbReference type="EMBL" id="JAWMWG010000001">
    <property type="protein sequence ID" value="MEJ6348123.1"/>
    <property type="molecule type" value="Genomic_DNA"/>
</dbReference>
<comment type="caution">
    <text evidence="2">The sequence shown here is derived from an EMBL/GenBank/DDBJ whole genome shotgun (WGS) entry which is preliminary data.</text>
</comment>
<name>A0ABU8SGR9_9LACO</name>
<sequence length="561" mass="65776">MQRPINLLSFFEAINSKNIDLINSMKRLMNNSEDNDINRFLKKEELQALGKLCEMMMLNNCEIKKYDNYFIGYKPMNKVSKEFDMLRFSENQVLNIELKSSLPRYGKEAIKNQLIKNKFYLSVLKKEVLSCTYVADTNSFYLLTQDEEQLKKIDVEQLTDLIAEDSLMHNELEFYTMKDFIISPYSSSLEFLNHQYFLNDSQESKKAEILASSAKNIGLLGGPGTGKSLLIFDLAVEYKNRGEKVAIIFTGILSQEEISNIPVELEIDIFAIKDISPDLLLNYDVILVDESQRLYKDQFNLLKDTVKKTIFSVDHSQVLHPREDKCNIENKLISDASVKIVKLKEKIRSDKEMGDFIKLLFNLSARNVNPHDFRQISLSYFNKISTAENFVEEKQNKEGWTVIEFTPYTTTSTNVIKKKKIYDLSKSTHQVIGREFDKVILMLDNKFYRNKNNKLDYNSLAEYYPYLELNSLFENITRAKNQLMIVIVNNPNLYIDIQKNILSWKNNILASQKNDKIYHKKTYKTWDEAFESFNKIKDEYDLYKLEYLDKKDIVKGYYIKK</sequence>
<keyword evidence="2" id="KW-0378">Hydrolase</keyword>
<dbReference type="Proteomes" id="UP001377804">
    <property type="component" value="Unassembled WGS sequence"/>
</dbReference>
<organism evidence="2 3">
    <name type="scientific">Holzapfeliella saturejae</name>
    <dbReference type="NCBI Taxonomy" id="3082953"/>
    <lineage>
        <taxon>Bacteria</taxon>
        <taxon>Bacillati</taxon>
        <taxon>Bacillota</taxon>
        <taxon>Bacilli</taxon>
        <taxon>Lactobacillales</taxon>
        <taxon>Lactobacillaceae</taxon>
        <taxon>Holzapfeliella</taxon>
    </lineage>
</organism>
<dbReference type="InterPro" id="IPR018647">
    <property type="entry name" value="SLFN_3-like_DNA/RNA_helicase"/>
</dbReference>
<protein>
    <submittedName>
        <fullName evidence="2">DNA/RNA helicase domain-containing protein</fullName>
    </submittedName>
</protein>
<evidence type="ECO:0000259" key="1">
    <source>
        <dbReference type="Pfam" id="PF09848"/>
    </source>
</evidence>
<feature type="domain" description="Schlafen group 3-like DNA/RNA helicase" evidence="1">
    <location>
        <begin position="221"/>
        <end position="399"/>
    </location>
</feature>
<evidence type="ECO:0000313" key="2">
    <source>
        <dbReference type="EMBL" id="MEJ6348123.1"/>
    </source>
</evidence>
<dbReference type="Gene3D" id="3.40.50.300">
    <property type="entry name" value="P-loop containing nucleotide triphosphate hydrolases"/>
    <property type="match status" value="1"/>
</dbReference>
<accession>A0ABU8SGR9</accession>
<keyword evidence="2" id="KW-0347">Helicase</keyword>
<proteinExistence type="predicted"/>
<keyword evidence="2" id="KW-0547">Nucleotide-binding</keyword>
<gene>
    <name evidence="2" type="ORF">R4Y45_02635</name>
</gene>
<dbReference type="SUPFAM" id="SSF52540">
    <property type="entry name" value="P-loop containing nucleoside triphosphate hydrolases"/>
    <property type="match status" value="1"/>
</dbReference>
<reference evidence="2 3" key="1">
    <citation type="submission" date="2023-10" db="EMBL/GenBank/DDBJ databases">
        <title>Holzapfeliella saturejae sp. nov. isolated from Satureja montana flowers.</title>
        <authorList>
            <person name="Alcantara C."/>
            <person name="Zuniga M."/>
            <person name="Landete J.M."/>
            <person name="Monedero V."/>
        </authorList>
    </citation>
    <scope>NUCLEOTIDE SEQUENCE [LARGE SCALE GENOMIC DNA]</scope>
    <source>
        <strain evidence="2 3">He02</strain>
    </source>
</reference>
<dbReference type="GO" id="GO:0004386">
    <property type="term" value="F:helicase activity"/>
    <property type="evidence" value="ECO:0007669"/>
    <property type="project" value="UniProtKB-KW"/>
</dbReference>
<dbReference type="Pfam" id="PF09848">
    <property type="entry name" value="SLFN-g3_helicase"/>
    <property type="match status" value="1"/>
</dbReference>